<sequence length="108" mass="12620">MVEFDKNGWFIGQIINTEVKHGENHDRLYDRTEPVVMYIYDKSKYTVHGHTTLTESIEEIFMVVPLYKTKYKGKKFKEWNKKGSGALAIVAKLKKSDRMAIIKILIPK</sequence>
<gene>
    <name evidence="1" type="ORF">LCGC14_1131020</name>
</gene>
<comment type="caution">
    <text evidence="1">The sequence shown here is derived from an EMBL/GenBank/DDBJ whole genome shotgun (WGS) entry which is preliminary data.</text>
</comment>
<evidence type="ECO:0000313" key="1">
    <source>
        <dbReference type="EMBL" id="KKN01104.1"/>
    </source>
</evidence>
<protein>
    <submittedName>
        <fullName evidence="1">Uncharacterized protein</fullName>
    </submittedName>
</protein>
<reference evidence="1" key="1">
    <citation type="journal article" date="2015" name="Nature">
        <title>Complex archaea that bridge the gap between prokaryotes and eukaryotes.</title>
        <authorList>
            <person name="Spang A."/>
            <person name="Saw J.H."/>
            <person name="Jorgensen S.L."/>
            <person name="Zaremba-Niedzwiedzka K."/>
            <person name="Martijn J."/>
            <person name="Lind A.E."/>
            <person name="van Eijk R."/>
            <person name="Schleper C."/>
            <person name="Guy L."/>
            <person name="Ettema T.J."/>
        </authorList>
    </citation>
    <scope>NUCLEOTIDE SEQUENCE</scope>
</reference>
<proteinExistence type="predicted"/>
<organism evidence="1">
    <name type="scientific">marine sediment metagenome</name>
    <dbReference type="NCBI Taxonomy" id="412755"/>
    <lineage>
        <taxon>unclassified sequences</taxon>
        <taxon>metagenomes</taxon>
        <taxon>ecological metagenomes</taxon>
    </lineage>
</organism>
<dbReference type="AlphaFoldDB" id="A0A0F9M5Y3"/>
<dbReference type="EMBL" id="LAZR01005297">
    <property type="protein sequence ID" value="KKN01104.1"/>
    <property type="molecule type" value="Genomic_DNA"/>
</dbReference>
<accession>A0A0F9M5Y3</accession>
<name>A0A0F9M5Y3_9ZZZZ</name>